<keyword evidence="2 7" id="KW-0812">Transmembrane</keyword>
<keyword evidence="3 7" id="KW-1133">Transmembrane helix</keyword>
<dbReference type="GO" id="GO:0022857">
    <property type="term" value="F:transmembrane transporter activity"/>
    <property type="evidence" value="ECO:0007669"/>
    <property type="project" value="TreeGrafter"/>
</dbReference>
<evidence type="ECO:0000256" key="6">
    <source>
        <dbReference type="SAM" id="MobiDB-lite"/>
    </source>
</evidence>
<evidence type="ECO:0000256" key="3">
    <source>
        <dbReference type="ARBA" id="ARBA00022989"/>
    </source>
</evidence>
<protein>
    <recommendedName>
        <fullName evidence="10">Major facilitator superfamily (MFS) profile domain-containing protein</fullName>
    </recommendedName>
</protein>
<comment type="subcellular location">
    <subcellularLocation>
        <location evidence="1">Membrane</location>
        <topology evidence="1">Multi-pass membrane protein</topology>
    </subcellularLocation>
</comment>
<reference evidence="8 9" key="1">
    <citation type="submission" date="2017-06" db="EMBL/GenBank/DDBJ databases">
        <title>Comparative genomic analysis of Ambrosia Fusariam Clade fungi.</title>
        <authorList>
            <person name="Stajich J.E."/>
            <person name="Carrillo J."/>
            <person name="Kijimoto T."/>
            <person name="Eskalen A."/>
            <person name="O'Donnell K."/>
            <person name="Kasson M."/>
        </authorList>
    </citation>
    <scope>NUCLEOTIDE SEQUENCE [LARGE SCALE GENOMIC DNA]</scope>
    <source>
        <strain evidence="8 9">NRRL62579</strain>
    </source>
</reference>
<evidence type="ECO:0000256" key="5">
    <source>
        <dbReference type="ARBA" id="ARBA00023180"/>
    </source>
</evidence>
<evidence type="ECO:0000256" key="1">
    <source>
        <dbReference type="ARBA" id="ARBA00004141"/>
    </source>
</evidence>
<dbReference type="EMBL" id="NKCK01000121">
    <property type="protein sequence ID" value="RSL97888.1"/>
    <property type="molecule type" value="Genomic_DNA"/>
</dbReference>
<keyword evidence="4 7" id="KW-0472">Membrane</keyword>
<accession>A0A428T777</accession>
<dbReference type="PANTHER" id="PTHR23502:SF74">
    <property type="entry name" value="MAJOR FACILITATOR SUPERFAMILY (MFS) PROFILE DOMAIN-CONTAINING PROTEIN"/>
    <property type="match status" value="1"/>
</dbReference>
<organism evidence="8 9">
    <name type="scientific">Fusarium oligoseptatum</name>
    <dbReference type="NCBI Taxonomy" id="2604345"/>
    <lineage>
        <taxon>Eukaryota</taxon>
        <taxon>Fungi</taxon>
        <taxon>Dikarya</taxon>
        <taxon>Ascomycota</taxon>
        <taxon>Pezizomycotina</taxon>
        <taxon>Sordariomycetes</taxon>
        <taxon>Hypocreomycetidae</taxon>
        <taxon>Hypocreales</taxon>
        <taxon>Nectriaceae</taxon>
        <taxon>Fusarium</taxon>
        <taxon>Fusarium solani species complex</taxon>
    </lineage>
</organism>
<dbReference type="SUPFAM" id="SSF103473">
    <property type="entry name" value="MFS general substrate transporter"/>
    <property type="match status" value="1"/>
</dbReference>
<dbReference type="STRING" id="1325735.A0A428T777"/>
<dbReference type="Proteomes" id="UP000287144">
    <property type="component" value="Unassembled WGS sequence"/>
</dbReference>
<dbReference type="Gene3D" id="1.20.1720.10">
    <property type="entry name" value="Multidrug resistance protein D"/>
    <property type="match status" value="1"/>
</dbReference>
<keyword evidence="5" id="KW-0325">Glycoprotein</keyword>
<comment type="caution">
    <text evidence="8">The sequence shown here is derived from an EMBL/GenBank/DDBJ whole genome shotgun (WGS) entry which is preliminary data.</text>
</comment>
<feature type="region of interest" description="Disordered" evidence="6">
    <location>
        <begin position="1"/>
        <end position="25"/>
    </location>
</feature>
<evidence type="ECO:0000256" key="4">
    <source>
        <dbReference type="ARBA" id="ARBA00023136"/>
    </source>
</evidence>
<sequence>MPSSESSETMRDPSPYRGRRRSSTFSDRINRLEEIEAQSRYEEEAADRGIGALHNIRSRTRSRTNEVLVNWELDDPENPYNWSKSKKNLVLFYTAVLVINSTMGSALPSLAIPNIVEDFGITSQAGKVLPISVYLIGYVFGPIIWGPLSEHFWPERSQLRNIWLVYCFYHGLCPCPQLACSAHLSLLLWCLCEFAYCYCCWYLGGCV</sequence>
<evidence type="ECO:0000313" key="8">
    <source>
        <dbReference type="EMBL" id="RSL97888.1"/>
    </source>
</evidence>
<feature type="transmembrane region" description="Helical" evidence="7">
    <location>
        <begin position="131"/>
        <end position="148"/>
    </location>
</feature>
<evidence type="ECO:0000256" key="2">
    <source>
        <dbReference type="ARBA" id="ARBA00022692"/>
    </source>
</evidence>
<evidence type="ECO:0008006" key="10">
    <source>
        <dbReference type="Google" id="ProtNLM"/>
    </source>
</evidence>
<dbReference type="PANTHER" id="PTHR23502">
    <property type="entry name" value="MAJOR FACILITATOR SUPERFAMILY"/>
    <property type="match status" value="1"/>
</dbReference>
<keyword evidence="9" id="KW-1185">Reference proteome</keyword>
<feature type="transmembrane region" description="Helical" evidence="7">
    <location>
        <begin position="90"/>
        <end position="111"/>
    </location>
</feature>
<name>A0A428T777_9HYPO</name>
<gene>
    <name evidence="8" type="ORF">CEP52_010647</name>
</gene>
<dbReference type="GO" id="GO:0005886">
    <property type="term" value="C:plasma membrane"/>
    <property type="evidence" value="ECO:0007669"/>
    <property type="project" value="TreeGrafter"/>
</dbReference>
<dbReference type="InterPro" id="IPR036259">
    <property type="entry name" value="MFS_trans_sf"/>
</dbReference>
<evidence type="ECO:0000313" key="9">
    <source>
        <dbReference type="Proteomes" id="UP000287144"/>
    </source>
</evidence>
<dbReference type="AlphaFoldDB" id="A0A428T777"/>
<evidence type="ECO:0000256" key="7">
    <source>
        <dbReference type="SAM" id="Phobius"/>
    </source>
</evidence>
<proteinExistence type="predicted"/>